<dbReference type="InterPro" id="IPR014729">
    <property type="entry name" value="Rossmann-like_a/b/a_fold"/>
</dbReference>
<dbReference type="Gene3D" id="3.90.1490.10">
    <property type="entry name" value="putative n-type atp pyrophosphatase, domain 2"/>
    <property type="match status" value="1"/>
</dbReference>
<dbReference type="UniPathway" id="UPA00559"/>
<reference evidence="14" key="1">
    <citation type="submission" date="2021-12" db="EMBL/GenBank/DDBJ databases">
        <authorList>
            <person name="Martin H S."/>
        </authorList>
    </citation>
    <scope>NUCLEOTIDE SEQUENCE</scope>
</reference>
<dbReference type="FunFam" id="3.30.1330.40:FF:000010">
    <property type="entry name" value="Diphthine--ammonia ligase"/>
    <property type="match status" value="1"/>
</dbReference>
<dbReference type="InterPro" id="IPR030662">
    <property type="entry name" value="DPH6/MJ0570"/>
</dbReference>
<keyword evidence="6" id="KW-0547">Nucleotide-binding</keyword>
<evidence type="ECO:0000256" key="8">
    <source>
        <dbReference type="ARBA" id="ARBA00029814"/>
    </source>
</evidence>
<name>A0A8J9W643_9NEOP</name>
<evidence type="ECO:0000256" key="2">
    <source>
        <dbReference type="ARBA" id="ARBA00008496"/>
    </source>
</evidence>
<dbReference type="GO" id="GO:0017183">
    <property type="term" value="P:protein histidyl modification to diphthamide"/>
    <property type="evidence" value="ECO:0007669"/>
    <property type="project" value="UniProtKB-UniPathway"/>
</dbReference>
<dbReference type="PANTHER" id="PTHR12196:SF2">
    <property type="entry name" value="DIPHTHINE--AMMONIA LIGASE"/>
    <property type="match status" value="1"/>
</dbReference>
<evidence type="ECO:0000256" key="5">
    <source>
        <dbReference type="ARBA" id="ARBA00022598"/>
    </source>
</evidence>
<dbReference type="CDD" id="cd06155">
    <property type="entry name" value="eu_AANH_C_1"/>
    <property type="match status" value="1"/>
</dbReference>
<dbReference type="Proteomes" id="UP000838878">
    <property type="component" value="Chromosome 6"/>
</dbReference>
<dbReference type="FunFam" id="3.40.50.620:FF:000069">
    <property type="entry name" value="diphthine--ammonia ligase"/>
    <property type="match status" value="1"/>
</dbReference>
<evidence type="ECO:0000256" key="9">
    <source>
        <dbReference type="ARBA" id="ARBA00031202"/>
    </source>
</evidence>
<proteinExistence type="inferred from homology"/>
<dbReference type="SUPFAM" id="SSF55298">
    <property type="entry name" value="YjgF-like"/>
    <property type="match status" value="2"/>
</dbReference>
<dbReference type="CDD" id="cd06156">
    <property type="entry name" value="eu_AANH_C_2"/>
    <property type="match status" value="1"/>
</dbReference>
<evidence type="ECO:0000313" key="14">
    <source>
        <dbReference type="EMBL" id="CAH0726927.1"/>
    </source>
</evidence>
<evidence type="ECO:0000256" key="10">
    <source>
        <dbReference type="ARBA" id="ARBA00031552"/>
    </source>
</evidence>
<gene>
    <name evidence="14" type="ORF">BINO364_LOCUS12331</name>
</gene>
<sequence length="741" mass="81714">MRAVALISGGKDSCYNMMQCVGAGHTIVALANLQPIHKDELDSYMYQTVGHQGIDLYAEAMGLPLYREKICGVAINQGRNYNPTENDEVEDLYRLLSKVKNELDIEAVACGAILSDYQRIRVENVCQRLGLVSLAYLWRRNQKELLQEMIASGVDAIIIKVAALGLDPKIHLGLTIKEIQPHLLVMQEKYGLNVCGEGGEYETFTLDCPLFRKKLVIDEKELVIHSEDPVASVGYLNLKLHIEPKENYDGILKLPPTVKNSLDFIKDLNDTVFSDVSDLELSETELESIEKLEKEEIIKQNELNPLLTYSGDNASLDTADTNELEVSEDGYYYDEMDPDDMHPVLDHRSIYGNRHGWYFIGGIVGGGVDTKISTEDAMKKLINLLESEGLVLPDVCSVNIYMRDMEEYAMLNEVYVQTFSFTNPPTRVCVQCPLPKNVGLIMDAVAYKSSNMNQDCDGVCKERVTMHVQGISHWAPANIGPYSQAIKVGEVVGTCGQIALVPGCMRLAAGGARTQCALALRHLTRVLRAASPRAHIRSVVQSVCYVTSAGAAREARRQLERRTAGAIVQCAVVQALPRGAAVEWHAWAHTDNNRFDYEETGCNVGDYKVAITRRWNYENTVAAIVCYVATGSSPSTSAASFPDAAACARHRARALASRDHLEAVFEYALRKLLNDCAEPSPMVYMRVFYQVWGAPPPAQLTAAARAAAARLGARAALCAVPAVALHNAFTFLSISGLRLQE</sequence>
<evidence type="ECO:0000256" key="4">
    <source>
        <dbReference type="ARBA" id="ARBA00018426"/>
    </source>
</evidence>
<accession>A0A8J9W643</accession>
<evidence type="ECO:0000256" key="1">
    <source>
        <dbReference type="ARBA" id="ARBA00005156"/>
    </source>
</evidence>
<keyword evidence="15" id="KW-1185">Reference proteome</keyword>
<dbReference type="GO" id="GO:0017178">
    <property type="term" value="F:diphthine-ammonia ligase activity"/>
    <property type="evidence" value="ECO:0007669"/>
    <property type="project" value="UniProtKB-EC"/>
</dbReference>
<evidence type="ECO:0000313" key="15">
    <source>
        <dbReference type="Proteomes" id="UP000838878"/>
    </source>
</evidence>
<dbReference type="Pfam" id="PF01902">
    <property type="entry name" value="Diphthami_syn_2"/>
    <property type="match status" value="1"/>
</dbReference>
<comment type="catalytic activity">
    <reaction evidence="12">
        <text>diphthine-[translation elongation factor 2] + NH4(+) + ATP = diphthamide-[translation elongation factor 2] + AMP + diphosphate + H(+)</text>
        <dbReference type="Rhea" id="RHEA:19753"/>
        <dbReference type="Rhea" id="RHEA-COMP:10172"/>
        <dbReference type="Rhea" id="RHEA-COMP:10174"/>
        <dbReference type="ChEBI" id="CHEBI:15378"/>
        <dbReference type="ChEBI" id="CHEBI:16692"/>
        <dbReference type="ChEBI" id="CHEBI:28938"/>
        <dbReference type="ChEBI" id="CHEBI:30616"/>
        <dbReference type="ChEBI" id="CHEBI:33019"/>
        <dbReference type="ChEBI" id="CHEBI:82696"/>
        <dbReference type="ChEBI" id="CHEBI:456215"/>
        <dbReference type="EC" id="6.3.1.14"/>
    </reaction>
</comment>
<dbReference type="AlphaFoldDB" id="A0A8J9W643"/>
<dbReference type="Gene3D" id="3.40.50.620">
    <property type="entry name" value="HUPs"/>
    <property type="match status" value="1"/>
</dbReference>
<feature type="domain" description="Diphthamide synthase" evidence="13">
    <location>
        <begin position="1"/>
        <end position="226"/>
    </location>
</feature>
<dbReference type="InterPro" id="IPR035959">
    <property type="entry name" value="RutC-like_sf"/>
</dbReference>
<dbReference type="Pfam" id="PF01042">
    <property type="entry name" value="Ribonuc_L-PSP"/>
    <property type="match status" value="2"/>
</dbReference>
<dbReference type="EMBL" id="OV170226">
    <property type="protein sequence ID" value="CAH0726927.1"/>
    <property type="molecule type" value="Genomic_DNA"/>
</dbReference>
<dbReference type="EC" id="6.3.1.14" evidence="3"/>
<dbReference type="InterPro" id="IPR006175">
    <property type="entry name" value="YjgF/YER057c/UK114"/>
</dbReference>
<dbReference type="OrthoDB" id="686384at2759"/>
<feature type="non-terminal residue" evidence="14">
    <location>
        <position position="741"/>
    </location>
</feature>
<dbReference type="SUPFAM" id="SSF52402">
    <property type="entry name" value="Adenine nucleotide alpha hydrolases-like"/>
    <property type="match status" value="1"/>
</dbReference>
<dbReference type="CDD" id="cd01994">
    <property type="entry name" value="AANH_PF0828-like"/>
    <property type="match status" value="1"/>
</dbReference>
<protein>
    <recommendedName>
        <fullName evidence="4">Diphthine--ammonia ligase</fullName>
        <ecNumber evidence="3">6.3.1.14</ecNumber>
    </recommendedName>
    <alternativeName>
        <fullName evidence="9">ATP-binding domain-containing protein 4</fullName>
    </alternativeName>
    <alternativeName>
        <fullName evidence="8">Diphthamide synthase</fullName>
    </alternativeName>
    <alternativeName>
        <fullName evidence="10">Diphthamide synthetase</fullName>
    </alternativeName>
    <alternativeName>
        <fullName evidence="11">Protein DPH6 homolog</fullName>
    </alternativeName>
</protein>
<evidence type="ECO:0000256" key="11">
    <source>
        <dbReference type="ARBA" id="ARBA00032849"/>
    </source>
</evidence>
<dbReference type="FunFam" id="3.90.1490.10:FF:000001">
    <property type="entry name" value="Diphthine--ammonia ligase"/>
    <property type="match status" value="1"/>
</dbReference>
<dbReference type="GO" id="GO:0005524">
    <property type="term" value="F:ATP binding"/>
    <property type="evidence" value="ECO:0007669"/>
    <property type="project" value="UniProtKB-KW"/>
</dbReference>
<keyword evidence="5" id="KW-0436">Ligase</keyword>
<comment type="similarity">
    <text evidence="2">Belongs to the Diphthine--ammonia ligase family.</text>
</comment>
<evidence type="ECO:0000256" key="12">
    <source>
        <dbReference type="ARBA" id="ARBA00048108"/>
    </source>
</evidence>
<dbReference type="Gene3D" id="3.30.1330.40">
    <property type="entry name" value="RutC-like"/>
    <property type="match status" value="2"/>
</dbReference>
<evidence type="ECO:0000256" key="7">
    <source>
        <dbReference type="ARBA" id="ARBA00022840"/>
    </source>
</evidence>
<evidence type="ECO:0000256" key="6">
    <source>
        <dbReference type="ARBA" id="ARBA00022741"/>
    </source>
</evidence>
<evidence type="ECO:0000256" key="3">
    <source>
        <dbReference type="ARBA" id="ARBA00012089"/>
    </source>
</evidence>
<dbReference type="InterPro" id="IPR002761">
    <property type="entry name" value="Diphthami_syn_dom"/>
</dbReference>
<dbReference type="NCBIfam" id="TIGR00290">
    <property type="entry name" value="MJ0570_dom"/>
    <property type="match status" value="1"/>
</dbReference>
<dbReference type="PANTHER" id="PTHR12196">
    <property type="entry name" value="DOMAIN OF UNKNOWN FUNCTION 71 DUF71 -CONTAINING PROTEIN"/>
    <property type="match status" value="1"/>
</dbReference>
<organism evidence="14 15">
    <name type="scientific">Brenthis ino</name>
    <name type="common">lesser marbled fritillary</name>
    <dbReference type="NCBI Taxonomy" id="405034"/>
    <lineage>
        <taxon>Eukaryota</taxon>
        <taxon>Metazoa</taxon>
        <taxon>Ecdysozoa</taxon>
        <taxon>Arthropoda</taxon>
        <taxon>Hexapoda</taxon>
        <taxon>Insecta</taxon>
        <taxon>Pterygota</taxon>
        <taxon>Neoptera</taxon>
        <taxon>Endopterygota</taxon>
        <taxon>Lepidoptera</taxon>
        <taxon>Glossata</taxon>
        <taxon>Ditrysia</taxon>
        <taxon>Papilionoidea</taxon>
        <taxon>Nymphalidae</taxon>
        <taxon>Heliconiinae</taxon>
        <taxon>Argynnini</taxon>
        <taxon>Brenthis</taxon>
    </lineage>
</organism>
<evidence type="ECO:0000259" key="13">
    <source>
        <dbReference type="Pfam" id="PF01902"/>
    </source>
</evidence>
<keyword evidence="7" id="KW-0067">ATP-binding</keyword>
<comment type="pathway">
    <text evidence="1">Protein modification; peptidyl-diphthamide biosynthesis.</text>
</comment>